<organism evidence="3 4">
    <name type="scientific">Archaeoglobus fulgidus DSM 8774</name>
    <dbReference type="NCBI Taxonomy" id="1344584"/>
    <lineage>
        <taxon>Archaea</taxon>
        <taxon>Methanobacteriati</taxon>
        <taxon>Methanobacteriota</taxon>
        <taxon>Archaeoglobi</taxon>
        <taxon>Archaeoglobales</taxon>
        <taxon>Archaeoglobaceae</taxon>
        <taxon>Archaeoglobus</taxon>
    </lineage>
</organism>
<dbReference type="EMBL" id="CP006577">
    <property type="protein sequence ID" value="AIG97915.1"/>
    <property type="molecule type" value="Genomic_DNA"/>
</dbReference>
<protein>
    <submittedName>
        <fullName evidence="3">PAS domain protein S-box</fullName>
    </submittedName>
</protein>
<dbReference type="GeneID" id="24794644"/>
<evidence type="ECO:0000256" key="1">
    <source>
        <dbReference type="SAM" id="Coils"/>
    </source>
</evidence>
<dbReference type="AlphaFoldDB" id="A0A075WBX0"/>
<dbReference type="InterPro" id="IPR035965">
    <property type="entry name" value="PAS-like_dom_sf"/>
</dbReference>
<evidence type="ECO:0000259" key="2">
    <source>
        <dbReference type="SMART" id="SM00091"/>
    </source>
</evidence>
<dbReference type="CDD" id="cd00130">
    <property type="entry name" value="PAS"/>
    <property type="match status" value="1"/>
</dbReference>
<gene>
    <name evidence="3" type="ORF">AFULGI_00011320</name>
</gene>
<dbReference type="InterPro" id="IPR013656">
    <property type="entry name" value="PAS_4"/>
</dbReference>
<keyword evidence="1" id="KW-0175">Coiled coil</keyword>
<dbReference type="InterPro" id="IPR000014">
    <property type="entry name" value="PAS"/>
</dbReference>
<dbReference type="NCBIfam" id="TIGR00229">
    <property type="entry name" value="sensory_box"/>
    <property type="match status" value="1"/>
</dbReference>
<reference evidence="3 4" key="1">
    <citation type="submission" date="2013-07" db="EMBL/GenBank/DDBJ databases">
        <title>Genome of Archaeoglobus fulgidus.</title>
        <authorList>
            <person name="Fiebig A."/>
            <person name="Birkeland N.-K."/>
        </authorList>
    </citation>
    <scope>NUCLEOTIDE SEQUENCE [LARGE SCALE GENOMIC DNA]</scope>
    <source>
        <strain evidence="3 4">DSM 8774</strain>
    </source>
</reference>
<dbReference type="RefSeq" id="WP_010878536.1">
    <property type="nucleotide sequence ID" value="NZ_CP006577.1"/>
</dbReference>
<proteinExistence type="predicted"/>
<name>A0A075WBX0_ARCFL</name>
<dbReference type="KEGG" id="afg:AFULGI_00011320"/>
<dbReference type="SMART" id="SM00091">
    <property type="entry name" value="PAS"/>
    <property type="match status" value="1"/>
</dbReference>
<feature type="coiled-coil region" evidence="1">
    <location>
        <begin position="225"/>
        <end position="259"/>
    </location>
</feature>
<dbReference type="SUPFAM" id="SSF55785">
    <property type="entry name" value="PYP-like sensor domain (PAS domain)"/>
    <property type="match status" value="1"/>
</dbReference>
<sequence length="282" mass="31488">MDDAELRAVRTLISLTTRYFAVFKNAPVIMAVIDDNGKVVDANNAAAELIGEKPSGKHLRELLPAELCEKVLSTLEKALEEEKKANLRAKVSGKLLRVQLTPISADGRKLCLLTGFSVEDELSKAAREILRLAARAGDAETVIKGMAKKFGELELFSQVKVELDGLREVVREKDGEFVYEFPLRMHRKKGRVTLESRKELSSEEIDMLAETFEDVSILISTLELESKLSAEVRRTVELINELREQLKAVTLSLEILENDGLKSIVKERLGKMLQVAERLAGE</sequence>
<dbReference type="Pfam" id="PF08448">
    <property type="entry name" value="PAS_4"/>
    <property type="match status" value="1"/>
</dbReference>
<dbReference type="HOGENOM" id="CLU_985538_0_0_2"/>
<dbReference type="Gene3D" id="3.30.450.20">
    <property type="entry name" value="PAS domain"/>
    <property type="match status" value="1"/>
</dbReference>
<dbReference type="Proteomes" id="UP000028501">
    <property type="component" value="Chromosome"/>
</dbReference>
<evidence type="ECO:0000313" key="4">
    <source>
        <dbReference type="Proteomes" id="UP000028501"/>
    </source>
</evidence>
<evidence type="ECO:0000313" key="3">
    <source>
        <dbReference type="EMBL" id="AIG97915.1"/>
    </source>
</evidence>
<accession>A0A075WBX0</accession>
<feature type="domain" description="PAS" evidence="2">
    <location>
        <begin position="17"/>
        <end position="80"/>
    </location>
</feature>